<evidence type="ECO:0000256" key="2">
    <source>
        <dbReference type="ARBA" id="ARBA00010742"/>
    </source>
</evidence>
<organism evidence="6 7">
    <name type="scientific">Sodalis ligni</name>
    <dbReference type="NCBI Taxonomy" id="2697027"/>
    <lineage>
        <taxon>Bacteria</taxon>
        <taxon>Pseudomonadati</taxon>
        <taxon>Pseudomonadota</taxon>
        <taxon>Gammaproteobacteria</taxon>
        <taxon>Enterobacterales</taxon>
        <taxon>Bruguierivoracaceae</taxon>
        <taxon>Sodalis</taxon>
    </lineage>
</organism>
<dbReference type="GO" id="GO:0042597">
    <property type="term" value="C:periplasmic space"/>
    <property type="evidence" value="ECO:0007669"/>
    <property type="project" value="UniProtKB-SubCell"/>
</dbReference>
<dbReference type="InterPro" id="IPR017793">
    <property type="entry name" value="ABC_transptr_urea-assoc_sub-bd"/>
</dbReference>
<keyword evidence="7" id="KW-1185">Reference proteome</keyword>
<dbReference type="OrthoDB" id="5292144at2"/>
<evidence type="ECO:0000256" key="3">
    <source>
        <dbReference type="ARBA" id="ARBA00022729"/>
    </source>
</evidence>
<dbReference type="InterPro" id="IPR015168">
    <property type="entry name" value="SsuA/THI5"/>
</dbReference>
<evidence type="ECO:0000256" key="4">
    <source>
        <dbReference type="SAM" id="SignalP"/>
    </source>
</evidence>
<protein>
    <submittedName>
        <fullName evidence="6">NitT/TauT family transport system substrate-binding protein</fullName>
    </submittedName>
</protein>
<keyword evidence="3 4" id="KW-0732">Signal</keyword>
<dbReference type="RefSeq" id="WP_132921030.1">
    <property type="nucleotide sequence ID" value="NZ_SJOI01000001.1"/>
</dbReference>
<comment type="similarity">
    <text evidence="2">Belongs to the bacterial solute-binding protein SsuA/TauA family.</text>
</comment>
<evidence type="ECO:0000313" key="6">
    <source>
        <dbReference type="EMBL" id="TCL02051.1"/>
    </source>
</evidence>
<reference evidence="6 7" key="1">
    <citation type="submission" date="2019-02" db="EMBL/GenBank/DDBJ databases">
        <title>Investigation of anaerobic lignin degradation for improved lignocellulosic biofuels.</title>
        <authorList>
            <person name="Deangelis K."/>
        </authorList>
    </citation>
    <scope>NUCLEOTIDE SEQUENCE [LARGE SCALE GENOMIC DNA]</scope>
    <source>
        <strain evidence="6 7">159R</strain>
    </source>
</reference>
<dbReference type="PANTHER" id="PTHR30024">
    <property type="entry name" value="ALIPHATIC SULFONATES-BINDING PROTEIN-RELATED"/>
    <property type="match status" value="1"/>
</dbReference>
<name>A0A4R1N966_9GAMM</name>
<dbReference type="PANTHER" id="PTHR30024:SF47">
    <property type="entry name" value="TAURINE-BINDING PERIPLASMIC PROTEIN"/>
    <property type="match status" value="1"/>
</dbReference>
<dbReference type="NCBIfam" id="TIGR03427">
    <property type="entry name" value="ABC_peri_uca"/>
    <property type="match status" value="1"/>
</dbReference>
<accession>A0A4R1N966</accession>
<dbReference type="Proteomes" id="UP000294555">
    <property type="component" value="Unassembled WGS sequence"/>
</dbReference>
<dbReference type="SUPFAM" id="SSF53850">
    <property type="entry name" value="Periplasmic binding protein-like II"/>
    <property type="match status" value="1"/>
</dbReference>
<comment type="subcellular location">
    <subcellularLocation>
        <location evidence="1">Periplasm</location>
    </subcellularLocation>
</comment>
<comment type="caution">
    <text evidence="6">The sequence shown here is derived from an EMBL/GenBank/DDBJ whole genome shotgun (WGS) entry which is preliminary data.</text>
</comment>
<evidence type="ECO:0000259" key="5">
    <source>
        <dbReference type="Pfam" id="PF09084"/>
    </source>
</evidence>
<dbReference type="AlphaFoldDB" id="A0A4R1N966"/>
<evidence type="ECO:0000256" key="1">
    <source>
        <dbReference type="ARBA" id="ARBA00004418"/>
    </source>
</evidence>
<feature type="signal peptide" evidence="4">
    <location>
        <begin position="1"/>
        <end position="26"/>
    </location>
</feature>
<feature type="domain" description="SsuA/THI5-like" evidence="5">
    <location>
        <begin position="60"/>
        <end position="244"/>
    </location>
</feature>
<gene>
    <name evidence="6" type="ORF">EZJ58_0036</name>
</gene>
<evidence type="ECO:0000313" key="7">
    <source>
        <dbReference type="Proteomes" id="UP000294555"/>
    </source>
</evidence>
<dbReference type="EMBL" id="SJOI01000001">
    <property type="protein sequence ID" value="TCL02051.1"/>
    <property type="molecule type" value="Genomic_DNA"/>
</dbReference>
<proteinExistence type="inferred from homology"/>
<sequence length="355" mass="37864">MVTVVKRLLLLATLCFTTLFIPIAPAADKPVFKICWSIYAGWMPWDYAQQTGIVKKWADKYGIDIRFVQVNDYIESVNQYTAGGFDGCTMTNMDALTIPAVGGVDSTALIVGDYSNGNDGILLKGQGDIRSLKGRPINLVELSVSHYLLARALAKNGMSEKDIKVVNTADADLVAAFGTADVNAIVTWNPLLAEAEKQPGSHEIFSSAQIPGEILDLLVVNSATLKKHPELGKALTGAWYETLNTMHGDNPTAVAARTMMGKSSGTDLAGFDAQLADTYLFSNPKQTLDFVQSKALLTTMQSVAEFSFKHGLLGNGAPGADAVGIGAPAGVWGNTANIKLRFSDEFVKLAAAGQL</sequence>
<feature type="chain" id="PRO_5020604767" evidence="4">
    <location>
        <begin position="27"/>
        <end position="355"/>
    </location>
</feature>
<dbReference type="Pfam" id="PF09084">
    <property type="entry name" value="NMT1"/>
    <property type="match status" value="1"/>
</dbReference>
<dbReference type="Gene3D" id="3.40.190.10">
    <property type="entry name" value="Periplasmic binding protein-like II"/>
    <property type="match status" value="2"/>
</dbReference>